<evidence type="ECO:0008006" key="4">
    <source>
        <dbReference type="Google" id="ProtNLM"/>
    </source>
</evidence>
<feature type="compositionally biased region" description="Basic and acidic residues" evidence="1">
    <location>
        <begin position="379"/>
        <end position="388"/>
    </location>
</feature>
<protein>
    <recommendedName>
        <fullName evidence="4">Pre-rRNA-processing protein Ipi1 N-terminal domain-containing protein</fullName>
    </recommendedName>
</protein>
<dbReference type="SUPFAM" id="SSF48371">
    <property type="entry name" value="ARM repeat"/>
    <property type="match status" value="1"/>
</dbReference>
<keyword evidence="3" id="KW-1185">Reference proteome</keyword>
<feature type="region of interest" description="Disordered" evidence="1">
    <location>
        <begin position="250"/>
        <end position="285"/>
    </location>
</feature>
<evidence type="ECO:0000313" key="3">
    <source>
        <dbReference type="Proteomes" id="UP001530315"/>
    </source>
</evidence>
<proteinExistence type="predicted"/>
<evidence type="ECO:0000256" key="1">
    <source>
        <dbReference type="SAM" id="MobiDB-lite"/>
    </source>
</evidence>
<feature type="region of interest" description="Disordered" evidence="1">
    <location>
        <begin position="469"/>
        <end position="492"/>
    </location>
</feature>
<feature type="region of interest" description="Disordered" evidence="1">
    <location>
        <begin position="379"/>
        <end position="399"/>
    </location>
</feature>
<dbReference type="InterPro" id="IPR011989">
    <property type="entry name" value="ARM-like"/>
</dbReference>
<organism evidence="2 3">
    <name type="scientific">Stephanodiscus triporus</name>
    <dbReference type="NCBI Taxonomy" id="2934178"/>
    <lineage>
        <taxon>Eukaryota</taxon>
        <taxon>Sar</taxon>
        <taxon>Stramenopiles</taxon>
        <taxon>Ochrophyta</taxon>
        <taxon>Bacillariophyta</taxon>
        <taxon>Coscinodiscophyceae</taxon>
        <taxon>Thalassiosirophycidae</taxon>
        <taxon>Stephanodiscales</taxon>
        <taxon>Stephanodiscaceae</taxon>
        <taxon>Stephanodiscus</taxon>
    </lineage>
</organism>
<accession>A0ABD3NF76</accession>
<dbReference type="AlphaFoldDB" id="A0ABD3NF76"/>
<gene>
    <name evidence="2" type="ORF">ACHAW5_001388</name>
</gene>
<feature type="compositionally biased region" description="Basic residues" evidence="1">
    <location>
        <begin position="8"/>
        <end position="21"/>
    </location>
</feature>
<dbReference type="PANTHER" id="PTHR16056:SF2">
    <property type="entry name" value="TESTIS-EXPRESSED PROTEIN 10"/>
    <property type="match status" value="1"/>
</dbReference>
<feature type="compositionally biased region" description="Basic and acidic residues" evidence="1">
    <location>
        <begin position="257"/>
        <end position="267"/>
    </location>
</feature>
<dbReference type="InterPro" id="IPR016024">
    <property type="entry name" value="ARM-type_fold"/>
</dbReference>
<evidence type="ECO:0000313" key="2">
    <source>
        <dbReference type="EMBL" id="KAL3774602.1"/>
    </source>
</evidence>
<name>A0ABD3NF76_9STRA</name>
<feature type="region of interest" description="Disordered" evidence="1">
    <location>
        <begin position="1"/>
        <end position="28"/>
    </location>
</feature>
<reference evidence="2 3" key="1">
    <citation type="submission" date="2024-10" db="EMBL/GenBank/DDBJ databases">
        <title>Updated reference genomes for cyclostephanoid diatoms.</title>
        <authorList>
            <person name="Roberts W.R."/>
            <person name="Alverson A.J."/>
        </authorList>
    </citation>
    <scope>NUCLEOTIDE SEQUENCE [LARGE SCALE GENOMIC DNA]</scope>
    <source>
        <strain evidence="2 3">AJA276-08</strain>
    </source>
</reference>
<sequence>MAPPARDFKKRPKAKVGKRAPAKLNATDTSFKTANVAVRSQGHSLEKNKYATNQSSQGKDAAFASAAARMELVSSRGNALSMLQASLRHHAPAVRTSGLKGIRDAVQSLSSLGATLGASILEANLPSLLPNMCRCWLDEDDDVRSLAINLFGDIITNLSSSSEQSDLKCLAPFVPFLCAYASSALNSLDCDIRKDGALIVGILASSDPYPSFSLLTSSLEKEGGISAMSLEMGKHVDLFIPSLERLTSSLSLGGRGRNSEGSKEGGPKKRKRDGNKATQPTGSSLAASDSTLLSLAFLLHSSLVTGGYGFSSNRNNGNISRRLDPSLRISVECTFLVGGSARANSLSLFREGGRILDESLRPIRSIFDLPVLPPDVSADGHDGTHFDESGVPGLSSSSEDGASKIEMVKRLTSLLEILREKFVEVMHSGRKPSNDKDGIIISASDLETIDVLVHTIRFVHRRCQSHQMLPHEHHSSMPNTTTRMPSKRQKRGNKALSDIQDIGECLVTYGKTVNKTLSLLMESFPICPMDNISVSGYDSYELSNAGICSALAELGGGHQFLEVGTQTWINVVFSYILPRLNSTDATEAGSAEKVATNVLLKVVRKLVLPHGLQSGSNYYLLANPLNRHELLESFAATFFPRLEFPSTFVEKDRKKCNIYASSGSGEVGQRLNQLAPTATGMTAAMLLTTLITQSADRLLDPPSDHENKLHEKSSLLLLQMASVLPLYIASWEERLPNETGLVLASLISLVRQWSESSDGILDDGSVLPIDRALNDLCLGLRNSLEVLYTANKKMPSIFERLPEQVQKLCVGLVGLLKRPSGALVKSLSVICSKSFVRQRASIDDPGGGGCITNSMATYIMEVVSSLRKTMPMPTYLTFLLECSGIERASSTSVLRRRTAGEDGDMATDQFSYDRSVDNLCRFLTTSCEQPSTKVLPMICPILRKWLTSTSVSTNDTVKQLIQARAASSILSAFTWDEVLTNGSVGIKSDFDAFDTLLVDSIIDQFELSAKLWSGCMDDPEDQHRVLVRLLGPFTLLLRYRDGMFAKFLKVISSRVVQQTLAAGKGPGATEQESALSGKINVSEVNLKALLLVLKSKDPVSIVELVRGCDELQITLMSTMEEIDRAVAGGHLAYLGSKLVHQAKLCTL</sequence>
<dbReference type="PANTHER" id="PTHR16056">
    <property type="entry name" value="REGULATOR OF MICROTUBULE DYNAMICS PROTEIN"/>
    <property type="match status" value="1"/>
</dbReference>
<dbReference type="Proteomes" id="UP001530315">
    <property type="component" value="Unassembled WGS sequence"/>
</dbReference>
<dbReference type="Gene3D" id="1.25.10.10">
    <property type="entry name" value="Leucine-rich Repeat Variant"/>
    <property type="match status" value="1"/>
</dbReference>
<dbReference type="EMBL" id="JALLAZ020001457">
    <property type="protein sequence ID" value="KAL3774602.1"/>
    <property type="molecule type" value="Genomic_DNA"/>
</dbReference>
<comment type="caution">
    <text evidence="2">The sequence shown here is derived from an EMBL/GenBank/DDBJ whole genome shotgun (WGS) entry which is preliminary data.</text>
</comment>